<evidence type="ECO:0000313" key="2">
    <source>
        <dbReference type="Proteomes" id="UP000831390"/>
    </source>
</evidence>
<dbReference type="Proteomes" id="UP000831390">
    <property type="component" value="Plasmid unnamed4"/>
</dbReference>
<evidence type="ECO:0008006" key="3">
    <source>
        <dbReference type="Google" id="ProtNLM"/>
    </source>
</evidence>
<accession>A0ABY4BC67</accession>
<reference evidence="1 2" key="1">
    <citation type="submission" date="2022-03" db="EMBL/GenBank/DDBJ databases">
        <title>Hymenobactersp. isolated from the air.</title>
        <authorList>
            <person name="Won M."/>
            <person name="Kwon S.-W."/>
        </authorList>
    </citation>
    <scope>NUCLEOTIDE SEQUENCE [LARGE SCALE GENOMIC DNA]</scope>
    <source>
        <strain evidence="1 2">KACC 22596</strain>
        <plasmid evidence="1 2">unnamed4</plasmid>
    </source>
</reference>
<proteinExistence type="predicted"/>
<organism evidence="1 2">
    <name type="scientific">Hymenobacter monticola</name>
    <dbReference type="NCBI Taxonomy" id="1705399"/>
    <lineage>
        <taxon>Bacteria</taxon>
        <taxon>Pseudomonadati</taxon>
        <taxon>Bacteroidota</taxon>
        <taxon>Cytophagia</taxon>
        <taxon>Cytophagales</taxon>
        <taxon>Hymenobacteraceae</taxon>
        <taxon>Hymenobacter</taxon>
    </lineage>
</organism>
<keyword evidence="1" id="KW-0614">Plasmid</keyword>
<protein>
    <recommendedName>
        <fullName evidence="3">SMI1/KNR4 family protein</fullName>
    </recommendedName>
</protein>
<dbReference type="RefSeq" id="WP_243520927.1">
    <property type="nucleotide sequence ID" value="NZ_CP094538.1"/>
</dbReference>
<geneLocation type="plasmid" evidence="1 2">
    <name>unnamed4</name>
</geneLocation>
<dbReference type="EMBL" id="CP094538">
    <property type="protein sequence ID" value="UOE36757.1"/>
    <property type="molecule type" value="Genomic_DNA"/>
</dbReference>
<evidence type="ECO:0000313" key="1">
    <source>
        <dbReference type="EMBL" id="UOE36757.1"/>
    </source>
</evidence>
<keyword evidence="2" id="KW-1185">Reference proteome</keyword>
<gene>
    <name evidence="1" type="ORF">MTP16_25505</name>
</gene>
<name>A0ABY4BC67_9BACT</name>
<sequence>MTLTLERPQREAATRPLGADYAEALQRQSRHRNVFISWSWLAAESPPNFAFLREREVAKIRSFAALPSNWDSYGAPVISPLAIQSAIELMQQPAFIQLLPYYTPHIAAFPLRNGGIQLDLNGGKAPMEIEIAPGGEREYTLFGPDEEVLWEVPTLAHAIQLYQDFDPVSAYLG</sequence>